<sequence>MDISVTNVFTKIEEEIAKAKQASSPEAMREHIYAVRALCDIILQQPSPNKQEVTLSQPATTERLDIDTDANGPSLLDF</sequence>
<gene>
    <name evidence="2" type="ORF">JS44_01805</name>
</gene>
<organism evidence="2">
    <name type="scientific">Anoxybacillus flavithermus</name>
    <dbReference type="NCBI Taxonomy" id="33934"/>
    <lineage>
        <taxon>Bacteria</taxon>
        <taxon>Bacillati</taxon>
        <taxon>Bacillota</taxon>
        <taxon>Bacilli</taxon>
        <taxon>Bacillales</taxon>
        <taxon>Anoxybacillaceae</taxon>
        <taxon>Anoxybacillus</taxon>
    </lineage>
</organism>
<protein>
    <recommendedName>
        <fullName evidence="3">YwdI family protein</fullName>
    </recommendedName>
</protein>
<feature type="region of interest" description="Disordered" evidence="1">
    <location>
        <begin position="49"/>
        <end position="78"/>
    </location>
</feature>
<evidence type="ECO:0008006" key="3">
    <source>
        <dbReference type="Google" id="ProtNLM"/>
    </source>
</evidence>
<proteinExistence type="predicted"/>
<evidence type="ECO:0000256" key="1">
    <source>
        <dbReference type="SAM" id="MobiDB-lite"/>
    </source>
</evidence>
<dbReference type="Pfam" id="PF17261">
    <property type="entry name" value="DUF5327"/>
    <property type="match status" value="1"/>
</dbReference>
<evidence type="ECO:0000313" key="2">
    <source>
        <dbReference type="EMBL" id="KFZ32563.1"/>
    </source>
</evidence>
<dbReference type="InterPro" id="IPR035218">
    <property type="entry name" value="DUF5327"/>
</dbReference>
<dbReference type="AlphaFoldDB" id="A0A094LCB6"/>
<accession>A0A094LCB6</accession>
<reference evidence="2" key="1">
    <citation type="submission" date="2014-08" db="EMBL/GenBank/DDBJ databases">
        <title>Fullgenome sequencing of Anoxybacillus sp.25 isolate from Garga hot-spring Russia.</title>
        <authorList>
            <person name="Rozanov A.S."/>
            <person name="Kotenko A.V."/>
            <person name="Malup T.K."/>
            <person name="Peltek S.E."/>
        </authorList>
    </citation>
    <scope>NUCLEOTIDE SEQUENCE [LARGE SCALE GENOMIC DNA]</scope>
    <source>
        <strain evidence="2">25</strain>
    </source>
</reference>
<name>A0A094LCB6_9BACL</name>
<feature type="compositionally biased region" description="Polar residues" evidence="1">
    <location>
        <begin position="49"/>
        <end position="60"/>
    </location>
</feature>
<dbReference type="EMBL" id="JPZO01000009">
    <property type="protein sequence ID" value="KFZ32563.1"/>
    <property type="molecule type" value="Genomic_DNA"/>
</dbReference>
<comment type="caution">
    <text evidence="2">The sequence shown here is derived from an EMBL/GenBank/DDBJ whole genome shotgun (WGS) entry which is preliminary data.</text>
</comment>